<evidence type="ECO:0000313" key="2">
    <source>
        <dbReference type="Proteomes" id="UP001055811"/>
    </source>
</evidence>
<gene>
    <name evidence="1" type="ORF">L2E82_02220</name>
</gene>
<dbReference type="EMBL" id="CM042009">
    <property type="protein sequence ID" value="KAI3789425.1"/>
    <property type="molecule type" value="Genomic_DNA"/>
</dbReference>
<keyword evidence="2" id="KW-1185">Reference proteome</keyword>
<comment type="caution">
    <text evidence="1">The sequence shown here is derived from an EMBL/GenBank/DDBJ whole genome shotgun (WGS) entry which is preliminary data.</text>
</comment>
<evidence type="ECO:0000313" key="1">
    <source>
        <dbReference type="EMBL" id="KAI3789425.1"/>
    </source>
</evidence>
<organism evidence="1 2">
    <name type="scientific">Cichorium intybus</name>
    <name type="common">Chicory</name>
    <dbReference type="NCBI Taxonomy" id="13427"/>
    <lineage>
        <taxon>Eukaryota</taxon>
        <taxon>Viridiplantae</taxon>
        <taxon>Streptophyta</taxon>
        <taxon>Embryophyta</taxon>
        <taxon>Tracheophyta</taxon>
        <taxon>Spermatophyta</taxon>
        <taxon>Magnoliopsida</taxon>
        <taxon>eudicotyledons</taxon>
        <taxon>Gunneridae</taxon>
        <taxon>Pentapetalae</taxon>
        <taxon>asterids</taxon>
        <taxon>campanulids</taxon>
        <taxon>Asterales</taxon>
        <taxon>Asteraceae</taxon>
        <taxon>Cichorioideae</taxon>
        <taxon>Cichorieae</taxon>
        <taxon>Cichoriinae</taxon>
        <taxon>Cichorium</taxon>
    </lineage>
</organism>
<name>A0ACB9H2M9_CICIN</name>
<dbReference type="Proteomes" id="UP001055811">
    <property type="component" value="Linkage Group LG01"/>
</dbReference>
<proteinExistence type="predicted"/>
<reference evidence="1 2" key="2">
    <citation type="journal article" date="2022" name="Mol. Ecol. Resour.">
        <title>The genomes of chicory, endive, great burdock and yacon provide insights into Asteraceae paleo-polyploidization history and plant inulin production.</title>
        <authorList>
            <person name="Fan W."/>
            <person name="Wang S."/>
            <person name="Wang H."/>
            <person name="Wang A."/>
            <person name="Jiang F."/>
            <person name="Liu H."/>
            <person name="Zhao H."/>
            <person name="Xu D."/>
            <person name="Zhang Y."/>
        </authorList>
    </citation>
    <scope>NUCLEOTIDE SEQUENCE [LARGE SCALE GENOMIC DNA]</scope>
    <source>
        <strain evidence="2">cv. Punajuju</strain>
        <tissue evidence="1">Leaves</tissue>
    </source>
</reference>
<reference evidence="2" key="1">
    <citation type="journal article" date="2022" name="Mol. Ecol. Resour.">
        <title>The genomes of chicory, endive, great burdock and yacon provide insights into Asteraceae palaeo-polyploidization history and plant inulin production.</title>
        <authorList>
            <person name="Fan W."/>
            <person name="Wang S."/>
            <person name="Wang H."/>
            <person name="Wang A."/>
            <person name="Jiang F."/>
            <person name="Liu H."/>
            <person name="Zhao H."/>
            <person name="Xu D."/>
            <person name="Zhang Y."/>
        </authorList>
    </citation>
    <scope>NUCLEOTIDE SEQUENCE [LARGE SCALE GENOMIC DNA]</scope>
    <source>
        <strain evidence="2">cv. Punajuju</strain>
    </source>
</reference>
<sequence>MLLTIVVSVVVPITSSGFLKHERVFFPHLRKFTPAIPLLPPAAGGAATLGQTPERRLAIATAASVAWERLLRQPPVICILLRSTFYFSCCFTVQFKPRLHSFIETSAQELVLMVFSEIVDAEIFCN</sequence>
<accession>A0ACB9H2M9</accession>
<protein>
    <submittedName>
        <fullName evidence="1">Uncharacterized protein</fullName>
    </submittedName>
</protein>